<reference evidence="2 3" key="1">
    <citation type="submission" date="2024-01" db="EMBL/GenBank/DDBJ databases">
        <title>Unpublished Manusciprt.</title>
        <authorList>
            <person name="Duman M."/>
            <person name="Valdes E.G."/>
            <person name="Ajmi N."/>
            <person name="Altun S."/>
            <person name="Saticioglu I.B."/>
        </authorList>
    </citation>
    <scope>NUCLEOTIDE SEQUENCE [LARGE SCALE GENOMIC DNA]</scope>
    <source>
        <strain evidence="2 3">148P</strain>
    </source>
</reference>
<name>A0ABU7HLX7_9PSED</name>
<feature type="transmembrane region" description="Helical" evidence="1">
    <location>
        <begin position="86"/>
        <end position="106"/>
    </location>
</feature>
<feature type="transmembrane region" description="Helical" evidence="1">
    <location>
        <begin position="186"/>
        <end position="210"/>
    </location>
</feature>
<dbReference type="InterPro" id="IPR049713">
    <property type="entry name" value="Pr6Pr-like"/>
</dbReference>
<proteinExistence type="predicted"/>
<gene>
    <name evidence="2" type="ORF">V0R50_04850</name>
</gene>
<sequence length="222" mass="24772">MISSAARKVPTPRGLTGGAAVLGWFALAVQLYLILVARWQDQASLLGGLVNFFGFFTVLSNVLVATVLSQAAFGRESPARRFWLKPWVAGGVLASILFVAIAYSLLLRHLWQPQGWQWLADGLLHDVMPALFAGYWWLQVEKGSLRLRHLLAWSLYPLGYFGYALLRGEWVGFYPYPFIDVAALGYARVLGNALLMLLAFLLLGLAIIGLDRWQGRRAVRRP</sequence>
<evidence type="ECO:0000313" key="2">
    <source>
        <dbReference type="EMBL" id="MEE1932540.1"/>
    </source>
</evidence>
<comment type="caution">
    <text evidence="2">The sequence shown here is derived from an EMBL/GenBank/DDBJ whole genome shotgun (WGS) entry which is preliminary data.</text>
</comment>
<feature type="transmembrane region" description="Helical" evidence="1">
    <location>
        <begin position="118"/>
        <end position="138"/>
    </location>
</feature>
<accession>A0ABU7HLX7</accession>
<keyword evidence="1" id="KW-1133">Transmembrane helix</keyword>
<organism evidence="2 3">
    <name type="scientific">Pseudomonas ulcerans</name>
    <dbReference type="NCBI Taxonomy" id="3115852"/>
    <lineage>
        <taxon>Bacteria</taxon>
        <taxon>Pseudomonadati</taxon>
        <taxon>Pseudomonadota</taxon>
        <taxon>Gammaproteobacteria</taxon>
        <taxon>Pseudomonadales</taxon>
        <taxon>Pseudomonadaceae</taxon>
        <taxon>Pseudomonas</taxon>
    </lineage>
</organism>
<dbReference type="NCBIfam" id="NF038065">
    <property type="entry name" value="Pr6Pr"/>
    <property type="match status" value="1"/>
</dbReference>
<dbReference type="EMBL" id="JAZDQJ010000003">
    <property type="protein sequence ID" value="MEE1932540.1"/>
    <property type="molecule type" value="Genomic_DNA"/>
</dbReference>
<dbReference type="Proteomes" id="UP001335100">
    <property type="component" value="Unassembled WGS sequence"/>
</dbReference>
<evidence type="ECO:0000313" key="3">
    <source>
        <dbReference type="Proteomes" id="UP001335100"/>
    </source>
</evidence>
<evidence type="ECO:0000256" key="1">
    <source>
        <dbReference type="SAM" id="Phobius"/>
    </source>
</evidence>
<keyword evidence="1" id="KW-0472">Membrane</keyword>
<protein>
    <submittedName>
        <fullName evidence="2">Pr6Pr family membrane protein</fullName>
    </submittedName>
</protein>
<dbReference type="RefSeq" id="WP_330073460.1">
    <property type="nucleotide sequence ID" value="NZ_JAZDQJ010000003.1"/>
</dbReference>
<feature type="transmembrane region" description="Helical" evidence="1">
    <location>
        <begin position="52"/>
        <end position="74"/>
    </location>
</feature>
<keyword evidence="1" id="KW-0812">Transmembrane</keyword>
<feature type="transmembrane region" description="Helical" evidence="1">
    <location>
        <begin position="21"/>
        <end position="40"/>
    </location>
</feature>
<keyword evidence="3" id="KW-1185">Reference proteome</keyword>
<feature type="transmembrane region" description="Helical" evidence="1">
    <location>
        <begin position="150"/>
        <end position="166"/>
    </location>
</feature>